<keyword evidence="7" id="KW-0436">Ligase</keyword>
<dbReference type="PANTHER" id="PTHR37422">
    <property type="entry name" value="TEICHURONIC ACID BIOSYNTHESIS PROTEIN TUAE"/>
    <property type="match status" value="1"/>
</dbReference>
<feature type="transmembrane region" description="Helical" evidence="5">
    <location>
        <begin position="68"/>
        <end position="86"/>
    </location>
</feature>
<dbReference type="AlphaFoldDB" id="A0AAP9U522"/>
<dbReference type="GO" id="GO:0016874">
    <property type="term" value="F:ligase activity"/>
    <property type="evidence" value="ECO:0007669"/>
    <property type="project" value="UniProtKB-KW"/>
</dbReference>
<feature type="transmembrane region" description="Helical" evidence="5">
    <location>
        <begin position="228"/>
        <end position="248"/>
    </location>
</feature>
<feature type="transmembrane region" description="Helical" evidence="5">
    <location>
        <begin position="369"/>
        <end position="386"/>
    </location>
</feature>
<reference evidence="8" key="1">
    <citation type="submission" date="2020-06" db="EMBL/GenBank/DDBJ databases">
        <title>REHAB project genomes.</title>
        <authorList>
            <person name="Shaw L.P."/>
        </authorList>
    </citation>
    <scope>NUCLEOTIDE SEQUENCE [LARGE SCALE GENOMIC DNA]</scope>
    <source>
        <strain evidence="8">RHBSTW-00938</strain>
    </source>
</reference>
<accession>A0AAP9U522</accession>
<feature type="transmembrane region" description="Helical" evidence="5">
    <location>
        <begin position="186"/>
        <end position="201"/>
    </location>
</feature>
<dbReference type="GO" id="GO:0016020">
    <property type="term" value="C:membrane"/>
    <property type="evidence" value="ECO:0007669"/>
    <property type="project" value="UniProtKB-SubCell"/>
</dbReference>
<keyword evidence="4 5" id="KW-0472">Membrane</keyword>
<feature type="transmembrane region" description="Helical" evidence="5">
    <location>
        <begin position="343"/>
        <end position="363"/>
    </location>
</feature>
<evidence type="ECO:0000256" key="2">
    <source>
        <dbReference type="ARBA" id="ARBA00022692"/>
    </source>
</evidence>
<organism evidence="7 8">
    <name type="scientific">Klebsiella aerogenes</name>
    <name type="common">Enterobacter aerogenes</name>
    <dbReference type="NCBI Taxonomy" id="548"/>
    <lineage>
        <taxon>Bacteria</taxon>
        <taxon>Pseudomonadati</taxon>
        <taxon>Pseudomonadota</taxon>
        <taxon>Gammaproteobacteria</taxon>
        <taxon>Enterobacterales</taxon>
        <taxon>Enterobacteriaceae</taxon>
        <taxon>Klebsiella/Raoultella group</taxon>
        <taxon>Klebsiella</taxon>
    </lineage>
</organism>
<keyword evidence="2 5" id="KW-0812">Transmembrane</keyword>
<gene>
    <name evidence="7" type="ORF">HV331_11235</name>
</gene>
<evidence type="ECO:0000313" key="8">
    <source>
        <dbReference type="Proteomes" id="UP000514462"/>
    </source>
</evidence>
<feature type="domain" description="O-antigen ligase-related" evidence="6">
    <location>
        <begin position="191"/>
        <end position="323"/>
    </location>
</feature>
<protein>
    <submittedName>
        <fullName evidence="7">O-antigen ligase family protein</fullName>
    </submittedName>
</protein>
<feature type="transmembrane region" description="Helical" evidence="5">
    <location>
        <begin position="98"/>
        <end position="114"/>
    </location>
</feature>
<feature type="transmembrane region" description="Helical" evidence="5">
    <location>
        <begin position="207"/>
        <end position="223"/>
    </location>
</feature>
<dbReference type="InterPro" id="IPR007016">
    <property type="entry name" value="O-antigen_ligase-rel_domated"/>
</dbReference>
<feature type="transmembrane region" description="Helical" evidence="5">
    <location>
        <begin position="311"/>
        <end position="331"/>
    </location>
</feature>
<keyword evidence="3 5" id="KW-1133">Transmembrane helix</keyword>
<comment type="subcellular location">
    <subcellularLocation>
        <location evidence="1">Membrane</location>
        <topology evidence="1">Multi-pass membrane protein</topology>
    </subcellularLocation>
</comment>
<dbReference type="InterPro" id="IPR051533">
    <property type="entry name" value="WaaL-like"/>
</dbReference>
<proteinExistence type="predicted"/>
<dbReference type="Pfam" id="PF04932">
    <property type="entry name" value="Wzy_C"/>
    <property type="match status" value="1"/>
</dbReference>
<evidence type="ECO:0000313" key="7">
    <source>
        <dbReference type="EMBL" id="QMR40011.1"/>
    </source>
</evidence>
<name>A0AAP9U522_KLEAE</name>
<dbReference type="EMBL" id="CP055904">
    <property type="protein sequence ID" value="QMR40011.1"/>
    <property type="molecule type" value="Genomic_DNA"/>
</dbReference>
<evidence type="ECO:0000256" key="3">
    <source>
        <dbReference type="ARBA" id="ARBA00022989"/>
    </source>
</evidence>
<dbReference type="Proteomes" id="UP000514462">
    <property type="component" value="Chromosome"/>
</dbReference>
<feature type="transmembrane region" description="Helical" evidence="5">
    <location>
        <begin position="121"/>
        <end position="140"/>
    </location>
</feature>
<feature type="transmembrane region" description="Helical" evidence="5">
    <location>
        <begin position="160"/>
        <end position="179"/>
    </location>
</feature>
<feature type="transmembrane region" description="Helical" evidence="5">
    <location>
        <begin position="20"/>
        <end position="47"/>
    </location>
</feature>
<evidence type="ECO:0000259" key="6">
    <source>
        <dbReference type="Pfam" id="PF04932"/>
    </source>
</evidence>
<dbReference type="PANTHER" id="PTHR37422:SF13">
    <property type="entry name" value="LIPOPOLYSACCHARIDE BIOSYNTHESIS PROTEIN PA4999-RELATED"/>
    <property type="match status" value="1"/>
</dbReference>
<evidence type="ECO:0000256" key="4">
    <source>
        <dbReference type="ARBA" id="ARBA00023136"/>
    </source>
</evidence>
<evidence type="ECO:0000256" key="1">
    <source>
        <dbReference type="ARBA" id="ARBA00004141"/>
    </source>
</evidence>
<sequence length="389" mass="43525">MSTSKISNLAKQGYSVVFPLFLFFSAIFCMSTRTNNLLHLSILLLLLSLLRQDNRQALAEVLREQWQTWGVLVAFFVYFSLSNIWGHTPQHIDSPLTHGVYLIFYLLLMSTLLGSSQTRRLTLLSIVAGVTVLSIWTLAIDHTLVLTERAVSPENPGPTNVIDLAGYCGIGLLISGMLLKEKSNHWLYIPIIIMLVMMLLTQSRGPLISLAIAICCTLHLHLFTRRNLLIIGALLVLIGLVLCLTPVGEMLLTRFEELGTQSGLRLSIWHHTLMEIADQPWLGRGFGYELNFINYSGEHITTTHSVYLGSLLKGGIIGLLLLLAVIVCGLHQACRKRHDDSRYSLAIMLYALIFMASQGMFIVSNPRETWVLFWLPLGIALSKGVLKKR</sequence>
<dbReference type="RefSeq" id="WP_182015275.1">
    <property type="nucleotide sequence ID" value="NZ_CP055904.1"/>
</dbReference>
<evidence type="ECO:0000256" key="5">
    <source>
        <dbReference type="SAM" id="Phobius"/>
    </source>
</evidence>